<protein>
    <submittedName>
        <fullName evidence="11">HlyD family efflux transporter periplasmic adaptor subunit</fullName>
    </submittedName>
</protein>
<keyword evidence="12" id="KW-1185">Reference proteome</keyword>
<feature type="domain" description="Multidrug resistance protein MdtA-like barrel-sandwich hybrid" evidence="9">
    <location>
        <begin position="65"/>
        <end position="270"/>
    </location>
</feature>
<dbReference type="Gene3D" id="2.40.50.100">
    <property type="match status" value="1"/>
</dbReference>
<keyword evidence="3" id="KW-0813">Transport</keyword>
<dbReference type="RefSeq" id="WP_128147693.1">
    <property type="nucleotide sequence ID" value="NZ_SAVB01000004.1"/>
</dbReference>
<dbReference type="InterPro" id="IPR006144">
    <property type="entry name" value="Secretion_HlyD_CS"/>
</dbReference>
<dbReference type="PRINTS" id="PR01490">
    <property type="entry name" value="RTXTOXIND"/>
</dbReference>
<dbReference type="EMBL" id="SAVB01000004">
    <property type="protein sequence ID" value="RWR51321.1"/>
    <property type="molecule type" value="Genomic_DNA"/>
</dbReference>
<feature type="domain" description="AprE-like beta-barrel" evidence="10">
    <location>
        <begin position="280"/>
        <end position="372"/>
    </location>
</feature>
<dbReference type="InterPro" id="IPR058625">
    <property type="entry name" value="MdtA-like_BSH"/>
</dbReference>
<gene>
    <name evidence="11" type="ORF">EOW65_03925</name>
</gene>
<dbReference type="Pfam" id="PF26002">
    <property type="entry name" value="Beta-barrel_AprE"/>
    <property type="match status" value="1"/>
</dbReference>
<feature type="transmembrane region" description="Helical" evidence="8">
    <location>
        <begin position="26"/>
        <end position="44"/>
    </location>
</feature>
<dbReference type="PROSITE" id="PS00543">
    <property type="entry name" value="HLYD_FAMILY"/>
    <property type="match status" value="1"/>
</dbReference>
<evidence type="ECO:0000256" key="2">
    <source>
        <dbReference type="ARBA" id="ARBA00009477"/>
    </source>
</evidence>
<dbReference type="PANTHER" id="PTHR30386">
    <property type="entry name" value="MEMBRANE FUSION SUBUNIT OF EMRAB-TOLC MULTIDRUG EFFLUX PUMP"/>
    <property type="match status" value="1"/>
</dbReference>
<evidence type="ECO:0000256" key="5">
    <source>
        <dbReference type="ARBA" id="ARBA00022989"/>
    </source>
</evidence>
<name>A0A443LQ75_9RHOB</name>
<dbReference type="SUPFAM" id="SSF111369">
    <property type="entry name" value="HlyD-like secretion proteins"/>
    <property type="match status" value="1"/>
</dbReference>
<comment type="similarity">
    <text evidence="2">Belongs to the membrane fusion protein (MFP) (TC 8.A.1) family.</text>
</comment>
<evidence type="ECO:0000313" key="12">
    <source>
        <dbReference type="Proteomes" id="UP000286594"/>
    </source>
</evidence>
<evidence type="ECO:0000256" key="1">
    <source>
        <dbReference type="ARBA" id="ARBA00004167"/>
    </source>
</evidence>
<dbReference type="OrthoDB" id="9810980at2"/>
<evidence type="ECO:0000256" key="6">
    <source>
        <dbReference type="ARBA" id="ARBA00023136"/>
    </source>
</evidence>
<dbReference type="Gene3D" id="2.40.30.170">
    <property type="match status" value="1"/>
</dbReference>
<keyword evidence="4 8" id="KW-0812">Transmembrane</keyword>
<dbReference type="Proteomes" id="UP000286594">
    <property type="component" value="Unassembled WGS sequence"/>
</dbReference>
<keyword evidence="6 8" id="KW-0472">Membrane</keyword>
<comment type="subcellular location">
    <subcellularLocation>
        <location evidence="1">Membrane</location>
        <topology evidence="1">Single-pass membrane protein</topology>
    </subcellularLocation>
</comment>
<dbReference type="InterPro" id="IPR050739">
    <property type="entry name" value="MFP"/>
</dbReference>
<dbReference type="Pfam" id="PF25917">
    <property type="entry name" value="BSH_RND"/>
    <property type="match status" value="1"/>
</dbReference>
<dbReference type="GO" id="GO:0009306">
    <property type="term" value="P:protein secretion"/>
    <property type="evidence" value="ECO:0007669"/>
    <property type="project" value="InterPro"/>
</dbReference>
<feature type="coiled-coil region" evidence="7">
    <location>
        <begin position="103"/>
        <end position="130"/>
    </location>
</feature>
<reference evidence="11 12" key="1">
    <citation type="submission" date="2019-01" db="EMBL/GenBank/DDBJ databases">
        <title>Sinorhodobacter populi sp. nov. isolated from the symptomatic bark tissue of Populus euramericana canker.</title>
        <authorList>
            <person name="Xu G."/>
        </authorList>
    </citation>
    <scope>NUCLEOTIDE SEQUENCE [LARGE SCALE GENOMIC DNA]</scope>
    <source>
        <strain evidence="11 12">CCTCC AB2012026</strain>
    </source>
</reference>
<keyword evidence="7" id="KW-0175">Coiled coil</keyword>
<comment type="caution">
    <text evidence="11">The sequence shown here is derived from an EMBL/GenBank/DDBJ whole genome shotgun (WGS) entry which is preliminary data.</text>
</comment>
<dbReference type="InterPro" id="IPR058982">
    <property type="entry name" value="Beta-barrel_AprE"/>
</dbReference>
<organism evidence="11 12">
    <name type="scientific">Paenirhodobacter ferrireducens</name>
    <dbReference type="NCBI Taxonomy" id="1215032"/>
    <lineage>
        <taxon>Bacteria</taxon>
        <taxon>Pseudomonadati</taxon>
        <taxon>Pseudomonadota</taxon>
        <taxon>Alphaproteobacteria</taxon>
        <taxon>Rhodobacterales</taxon>
        <taxon>Rhodobacter group</taxon>
        <taxon>Paenirhodobacter</taxon>
    </lineage>
</organism>
<proteinExistence type="inferred from homology"/>
<dbReference type="GO" id="GO:0016020">
    <property type="term" value="C:membrane"/>
    <property type="evidence" value="ECO:0007669"/>
    <property type="project" value="UniProtKB-SubCell"/>
</dbReference>
<evidence type="ECO:0000256" key="3">
    <source>
        <dbReference type="ARBA" id="ARBA00022448"/>
    </source>
</evidence>
<accession>A0A443LQ75</accession>
<dbReference type="Gene3D" id="1.10.287.470">
    <property type="entry name" value="Helix hairpin bin"/>
    <property type="match status" value="1"/>
</dbReference>
<evidence type="ECO:0000313" key="11">
    <source>
        <dbReference type="EMBL" id="RWR51321.1"/>
    </source>
</evidence>
<evidence type="ECO:0000256" key="7">
    <source>
        <dbReference type="SAM" id="Coils"/>
    </source>
</evidence>
<keyword evidence="5 8" id="KW-1133">Transmembrane helix</keyword>
<dbReference type="PANTHER" id="PTHR30386:SF26">
    <property type="entry name" value="TRANSPORT PROTEIN COMB"/>
    <property type="match status" value="1"/>
</dbReference>
<evidence type="ECO:0000256" key="8">
    <source>
        <dbReference type="SAM" id="Phobius"/>
    </source>
</evidence>
<evidence type="ECO:0000256" key="4">
    <source>
        <dbReference type="ARBA" id="ARBA00022692"/>
    </source>
</evidence>
<evidence type="ECO:0000259" key="10">
    <source>
        <dbReference type="Pfam" id="PF26002"/>
    </source>
</evidence>
<evidence type="ECO:0000259" key="9">
    <source>
        <dbReference type="Pfam" id="PF25917"/>
    </source>
</evidence>
<sequence length="390" mass="43001">MSSLSTDTPSFADGSRRLQAVRVARQTIWVIVATAMIALIWAALAQIDDITRGEGRVVPLRRQQTIQSLEGGIISELQVREGDTVQPGQILVKMDPTQFRSAYLQAKSEMEVLAAEVQRLEAEVLEKEDVGFSEPMTEIQATEERLFRARRTKLLESIASVNSQIEPIQTQIDLTAPLAKGGAVSQVDLLKLQQQKTTLEGKITEVRNVYVQDAYSELADTKAKLLSLQQSIVQKKDQLARTDLRSPVAGRVNNVNITTLGGVVQPGEAIMEVTPIDDQLLIEAHVAPRDVAFIAPGMPASVKITAYDFSVYGDLKGTVEQISDDTVDADGADGTQSFYKVMVKTDRAYLERHGESYPIRPGMIAEVDIQTGRRSVLSYLIRPLIRAQLR</sequence>
<dbReference type="AlphaFoldDB" id="A0A443LQ75"/>